<dbReference type="Proteomes" id="UP001259492">
    <property type="component" value="Unassembled WGS sequence"/>
</dbReference>
<comment type="caution">
    <text evidence="1">The sequence shown here is derived from an EMBL/GenBank/DDBJ whole genome shotgun (WGS) entry which is preliminary data.</text>
</comment>
<dbReference type="InterPro" id="IPR014985">
    <property type="entry name" value="WbqC"/>
</dbReference>
<proteinExistence type="predicted"/>
<dbReference type="RefSeq" id="WP_311425975.1">
    <property type="nucleotide sequence ID" value="NZ_JAVRIA010000001.1"/>
</dbReference>
<organism evidence="1 2">
    <name type="scientific">Microcosmobacter mediterraneus</name>
    <dbReference type="NCBI Taxonomy" id="3075607"/>
    <lineage>
        <taxon>Bacteria</taxon>
        <taxon>Pseudomonadati</taxon>
        <taxon>Bacteroidota</taxon>
        <taxon>Flavobacteriia</taxon>
        <taxon>Flavobacteriales</taxon>
        <taxon>Flavobacteriaceae</taxon>
        <taxon>Microcosmobacter</taxon>
    </lineage>
</organism>
<dbReference type="Pfam" id="PF08889">
    <property type="entry name" value="WbqC"/>
    <property type="match status" value="1"/>
</dbReference>
<evidence type="ECO:0000313" key="1">
    <source>
        <dbReference type="EMBL" id="MDT0557204.1"/>
    </source>
</evidence>
<keyword evidence="2" id="KW-1185">Reference proteome</keyword>
<accession>A0ABU2YHN1</accession>
<evidence type="ECO:0000313" key="2">
    <source>
        <dbReference type="Proteomes" id="UP001259492"/>
    </source>
</evidence>
<protein>
    <submittedName>
        <fullName evidence="1">WbqC family protein</fullName>
    </submittedName>
</protein>
<reference evidence="1 2" key="1">
    <citation type="submission" date="2023-09" db="EMBL/GenBank/DDBJ databases">
        <authorList>
            <person name="Rey-Velasco X."/>
        </authorList>
    </citation>
    <scope>NUCLEOTIDE SEQUENCE [LARGE SCALE GENOMIC DNA]</scope>
    <source>
        <strain evidence="1 2">W332</strain>
    </source>
</reference>
<gene>
    <name evidence="1" type="ORF">RM697_01005</name>
</gene>
<dbReference type="EMBL" id="JAVRIA010000001">
    <property type="protein sequence ID" value="MDT0557204.1"/>
    <property type="molecule type" value="Genomic_DNA"/>
</dbReference>
<sequence length="215" mass="25410">MGFWIVMKSILHLAYFPNIAHFTALVQGKSSVFEVCDNYTKQTYRNRTCIYGANGKLQLNIPVNHTQKERQLYKDVKIANDYKWQIQHFKSLESAYKTSPFFEYYEDELKPLFEVKIEYLMDFNFKCLETIIECLQLSLNYTKTKQYNTSANTVQDFRPLVQCKKEIPQQFETYTQVFDAKYGFIPNLSIIDLLCNEGPNTLTYLERQSVNLVKF</sequence>
<name>A0ABU2YHN1_9FLAO</name>